<organism evidence="1 2">
    <name type="scientific">Nephila pilipes</name>
    <name type="common">Giant wood spider</name>
    <name type="synonym">Nephila maculata</name>
    <dbReference type="NCBI Taxonomy" id="299642"/>
    <lineage>
        <taxon>Eukaryota</taxon>
        <taxon>Metazoa</taxon>
        <taxon>Ecdysozoa</taxon>
        <taxon>Arthropoda</taxon>
        <taxon>Chelicerata</taxon>
        <taxon>Arachnida</taxon>
        <taxon>Araneae</taxon>
        <taxon>Araneomorphae</taxon>
        <taxon>Entelegynae</taxon>
        <taxon>Araneoidea</taxon>
        <taxon>Nephilidae</taxon>
        <taxon>Nephila</taxon>
    </lineage>
</organism>
<comment type="caution">
    <text evidence="1">The sequence shown here is derived from an EMBL/GenBank/DDBJ whole genome shotgun (WGS) entry which is preliminary data.</text>
</comment>
<dbReference type="Proteomes" id="UP000887013">
    <property type="component" value="Unassembled WGS sequence"/>
</dbReference>
<dbReference type="OrthoDB" id="8054392at2759"/>
<keyword evidence="2" id="KW-1185">Reference proteome</keyword>
<evidence type="ECO:0000313" key="2">
    <source>
        <dbReference type="Proteomes" id="UP000887013"/>
    </source>
</evidence>
<gene>
    <name evidence="1" type="ORF">NPIL_592191</name>
</gene>
<accession>A0A8X6N0F7</accession>
<feature type="non-terminal residue" evidence="1">
    <location>
        <position position="1"/>
    </location>
</feature>
<dbReference type="EMBL" id="BMAW01052818">
    <property type="protein sequence ID" value="GFS87603.1"/>
    <property type="molecule type" value="Genomic_DNA"/>
</dbReference>
<reference evidence="1" key="1">
    <citation type="submission" date="2020-08" db="EMBL/GenBank/DDBJ databases">
        <title>Multicomponent nature underlies the extraordinary mechanical properties of spider dragline silk.</title>
        <authorList>
            <person name="Kono N."/>
            <person name="Nakamura H."/>
            <person name="Mori M."/>
            <person name="Yoshida Y."/>
            <person name="Ohtoshi R."/>
            <person name="Malay A.D."/>
            <person name="Moran D.A.P."/>
            <person name="Tomita M."/>
            <person name="Numata K."/>
            <person name="Arakawa K."/>
        </authorList>
    </citation>
    <scope>NUCLEOTIDE SEQUENCE</scope>
</reference>
<dbReference type="AlphaFoldDB" id="A0A8X6N0F7"/>
<evidence type="ECO:0000313" key="1">
    <source>
        <dbReference type="EMBL" id="GFS87603.1"/>
    </source>
</evidence>
<name>A0A8X6N0F7_NEPPI</name>
<protein>
    <submittedName>
        <fullName evidence="1">Uncharacterized protein</fullName>
    </submittedName>
</protein>
<sequence>VGSPGSWDPSNDAALAQMGVSKKYAKLMRKLICSDTIRWSRDIYIQHLTDKKQY</sequence>
<proteinExistence type="predicted"/>